<feature type="domain" description="Protease Do-like PDZ" evidence="4">
    <location>
        <begin position="12"/>
        <end position="76"/>
    </location>
</feature>
<dbReference type="PANTHER" id="PTHR45980:SF9">
    <property type="entry name" value="PROTEASE DO-LIKE 10, MITOCHONDRIAL-RELATED"/>
    <property type="match status" value="1"/>
</dbReference>
<accession>A0A6N2NIJ6</accession>
<dbReference type="GO" id="GO:0004252">
    <property type="term" value="F:serine-type endopeptidase activity"/>
    <property type="evidence" value="ECO:0007669"/>
    <property type="project" value="TreeGrafter"/>
</dbReference>
<gene>
    <name evidence="5" type="ORF">SVIM_LOCUS494229</name>
</gene>
<keyword evidence="1" id="KW-0645">Protease</keyword>
<evidence type="ECO:0000259" key="4">
    <source>
        <dbReference type="Pfam" id="PF17815"/>
    </source>
</evidence>
<evidence type="ECO:0000313" key="5">
    <source>
        <dbReference type="EMBL" id="VFU64501.1"/>
    </source>
</evidence>
<evidence type="ECO:0000256" key="3">
    <source>
        <dbReference type="ARBA" id="ARBA00022825"/>
    </source>
</evidence>
<dbReference type="InterPro" id="IPR046449">
    <property type="entry name" value="DEGP_PDZ_sf"/>
</dbReference>
<protein>
    <recommendedName>
        <fullName evidence="4">Protease Do-like PDZ domain-containing protein</fullName>
    </recommendedName>
</protein>
<dbReference type="AlphaFoldDB" id="A0A6N2NIJ6"/>
<evidence type="ECO:0000256" key="1">
    <source>
        <dbReference type="ARBA" id="ARBA00022670"/>
    </source>
</evidence>
<dbReference type="Gene3D" id="3.20.190.20">
    <property type="match status" value="1"/>
</dbReference>
<reference evidence="5" key="1">
    <citation type="submission" date="2019-03" db="EMBL/GenBank/DDBJ databases">
        <authorList>
            <person name="Mank J."/>
            <person name="Almeida P."/>
        </authorList>
    </citation>
    <scope>NUCLEOTIDE SEQUENCE</scope>
    <source>
        <strain evidence="5">78183</strain>
    </source>
</reference>
<sequence length="90" mass="10110">MGNEVAGLQLPVPVHQSDELPCYCIFAGLGFVPITRPYLRDYGEEWCNTSPCRVCEQALKELPEKAGQQLIILSQVKKVNGLEIDNLKHR</sequence>
<evidence type="ECO:0000256" key="2">
    <source>
        <dbReference type="ARBA" id="ARBA00022801"/>
    </source>
</evidence>
<keyword evidence="2" id="KW-0378">Hydrolase</keyword>
<keyword evidence="3" id="KW-0720">Serine protease</keyword>
<organism evidence="5">
    <name type="scientific">Salix viminalis</name>
    <name type="common">Common osier</name>
    <name type="synonym">Basket willow</name>
    <dbReference type="NCBI Taxonomy" id="40686"/>
    <lineage>
        <taxon>Eukaryota</taxon>
        <taxon>Viridiplantae</taxon>
        <taxon>Streptophyta</taxon>
        <taxon>Embryophyta</taxon>
        <taxon>Tracheophyta</taxon>
        <taxon>Spermatophyta</taxon>
        <taxon>Magnoliopsida</taxon>
        <taxon>eudicotyledons</taxon>
        <taxon>Gunneridae</taxon>
        <taxon>Pentapetalae</taxon>
        <taxon>rosids</taxon>
        <taxon>fabids</taxon>
        <taxon>Malpighiales</taxon>
        <taxon>Salicaceae</taxon>
        <taxon>Saliceae</taxon>
        <taxon>Salix</taxon>
    </lineage>
</organism>
<proteinExistence type="predicted"/>
<dbReference type="PANTHER" id="PTHR45980">
    <property type="match status" value="1"/>
</dbReference>
<dbReference type="EMBL" id="CAADRP010002262">
    <property type="protein sequence ID" value="VFU64501.1"/>
    <property type="molecule type" value="Genomic_DNA"/>
</dbReference>
<name>A0A6N2NIJ6_SALVM</name>
<dbReference type="GO" id="GO:0006508">
    <property type="term" value="P:proteolysis"/>
    <property type="evidence" value="ECO:0007669"/>
    <property type="project" value="UniProtKB-KW"/>
</dbReference>
<dbReference type="InterPro" id="IPR041517">
    <property type="entry name" value="DEGP_PDZ"/>
</dbReference>
<dbReference type="Pfam" id="PF17815">
    <property type="entry name" value="PDZ_3"/>
    <property type="match status" value="1"/>
</dbReference>